<keyword evidence="4" id="KW-0040">ANK repeat</keyword>
<sequence>MRYFVRSRFSRGLSGLRPVLGGPSVDRSDFRMDTEPTPYTFMPADGKLKREESFCVIDPPKFRIDIGLPDLRPPETAEDHRVYDSLMALPFNEYFARQLYKSRGQVDRAIAGTPARIAQAKKVAAKRQALGLKQKEKEERARLQELAKQRIEEAKRAKEQAQLERRQEQAKRQAAEEHQRKYEGWRAQKWSEWEWRRREAERMKRAMEQAERERKAKEAHDRMLEEIERKKEQEERERRKREEQMRERMRREQQERIWREQQERIWREQQERIRREEQQKRERMKREQEAREQRKREQERAYERQNQERKRREAEEMATRRRQQKLREEAIAPGRIFDEYEAKWTQLLNAQLNRRWKFLQIPWPVRSVVKGPEQLTPREIRDFILHPIRLSRKNINVNDRRAVRRMVLEEVRRWHADKFTNTTVSKVIPEDQTAVAEAGLLVTKYLNAIVAEYS</sequence>
<evidence type="ECO:0000313" key="7">
    <source>
        <dbReference type="EMBL" id="CAL1709249.1"/>
    </source>
</evidence>
<name>A0ABP1DPW5_9APHY</name>
<organism evidence="7 8">
    <name type="scientific">Somion occarium</name>
    <dbReference type="NCBI Taxonomy" id="3059160"/>
    <lineage>
        <taxon>Eukaryota</taxon>
        <taxon>Fungi</taxon>
        <taxon>Dikarya</taxon>
        <taxon>Basidiomycota</taxon>
        <taxon>Agaricomycotina</taxon>
        <taxon>Agaricomycetes</taxon>
        <taxon>Polyporales</taxon>
        <taxon>Cerrenaceae</taxon>
        <taxon>Somion</taxon>
    </lineage>
</organism>
<evidence type="ECO:0000313" key="8">
    <source>
        <dbReference type="Proteomes" id="UP001497453"/>
    </source>
</evidence>
<evidence type="ECO:0000256" key="2">
    <source>
        <dbReference type="ARBA" id="ARBA00022553"/>
    </source>
</evidence>
<evidence type="ECO:0000256" key="4">
    <source>
        <dbReference type="ARBA" id="ARBA00023043"/>
    </source>
</evidence>
<feature type="region of interest" description="Disordered" evidence="6">
    <location>
        <begin position="157"/>
        <end position="181"/>
    </location>
</feature>
<evidence type="ECO:0000256" key="3">
    <source>
        <dbReference type="ARBA" id="ARBA00022737"/>
    </source>
</evidence>
<keyword evidence="2" id="KW-0597">Phosphoprotein</keyword>
<keyword evidence="8" id="KW-1185">Reference proteome</keyword>
<dbReference type="InterPro" id="IPR038753">
    <property type="entry name" value="NFKBIL1"/>
</dbReference>
<feature type="region of interest" description="Disordered" evidence="6">
    <location>
        <begin position="208"/>
        <end position="246"/>
    </location>
</feature>
<feature type="region of interest" description="Disordered" evidence="6">
    <location>
        <begin position="277"/>
        <end position="324"/>
    </location>
</feature>
<gene>
    <name evidence="7" type="ORF">GFSPODELE1_LOCUS7259</name>
</gene>
<accession>A0ABP1DPW5</accession>
<dbReference type="Proteomes" id="UP001497453">
    <property type="component" value="Chromosome 5"/>
</dbReference>
<proteinExistence type="predicted"/>
<evidence type="ECO:0000256" key="5">
    <source>
        <dbReference type="ARBA" id="ARBA00023242"/>
    </source>
</evidence>
<dbReference type="PANTHER" id="PTHR15263:SF1">
    <property type="entry name" value="NF-KAPPA-B INHIBITOR-LIKE PROTEIN 1"/>
    <property type="match status" value="1"/>
</dbReference>
<evidence type="ECO:0000256" key="6">
    <source>
        <dbReference type="SAM" id="MobiDB-lite"/>
    </source>
</evidence>
<keyword evidence="5" id="KW-0539">Nucleus</keyword>
<protein>
    <submittedName>
        <fullName evidence="7">Uncharacterized protein</fullName>
    </submittedName>
</protein>
<reference evidence="8" key="1">
    <citation type="submission" date="2024-04" db="EMBL/GenBank/DDBJ databases">
        <authorList>
            <person name="Shaw F."/>
            <person name="Minotto A."/>
        </authorList>
    </citation>
    <scope>NUCLEOTIDE SEQUENCE [LARGE SCALE GENOMIC DNA]</scope>
</reference>
<keyword evidence="3" id="KW-0677">Repeat</keyword>
<evidence type="ECO:0000256" key="1">
    <source>
        <dbReference type="ARBA" id="ARBA00004123"/>
    </source>
</evidence>
<comment type="subcellular location">
    <subcellularLocation>
        <location evidence="1">Nucleus</location>
    </subcellularLocation>
</comment>
<dbReference type="EMBL" id="OZ037948">
    <property type="protein sequence ID" value="CAL1709249.1"/>
    <property type="molecule type" value="Genomic_DNA"/>
</dbReference>
<dbReference type="PANTHER" id="PTHR15263">
    <property type="entry name" value="I-KAPPA-B-LIKE PROTEIN IKBL"/>
    <property type="match status" value="1"/>
</dbReference>